<dbReference type="PANTHER" id="PTHR46623">
    <property type="entry name" value="CARBOXYMETHYLENEBUTENOLIDASE-RELATED"/>
    <property type="match status" value="1"/>
</dbReference>
<dbReference type="Gene3D" id="3.40.50.1820">
    <property type="entry name" value="alpha/beta hydrolase"/>
    <property type="match status" value="1"/>
</dbReference>
<dbReference type="Proteomes" id="UP000744769">
    <property type="component" value="Unassembled WGS sequence"/>
</dbReference>
<protein>
    <submittedName>
        <fullName evidence="2">Carboxymethylenebutenolidase</fullName>
    </submittedName>
</protein>
<dbReference type="AlphaFoldDB" id="A0A967B1N2"/>
<name>A0A967B1N2_9MICO</name>
<dbReference type="PANTHER" id="PTHR46623:SF6">
    <property type="entry name" value="ALPHA_BETA-HYDROLASES SUPERFAMILY PROTEIN"/>
    <property type="match status" value="1"/>
</dbReference>
<sequence>MSQILLLHSALGLRPAVTSFAEALEARGHDVVVPDYYEGQVFADEEAGIDYRDRTGARELFKRILPTVERLDDGAALAGFSLGAAFAQTLSGTRPQAAGVILMHSVAAPHSRWPGQPVQVHRYAQDHWIEEEDVAALRAAVEAEGASFSDFVVPGKGHLFTDTDGPDGDADATALTIERIDALLRG</sequence>
<feature type="domain" description="Dienelactone hydrolase" evidence="1">
    <location>
        <begin position="4"/>
        <end position="180"/>
    </location>
</feature>
<evidence type="ECO:0000313" key="2">
    <source>
        <dbReference type="EMBL" id="NHN57156.1"/>
    </source>
</evidence>
<dbReference type="SUPFAM" id="SSF53474">
    <property type="entry name" value="alpha/beta-Hydrolases"/>
    <property type="match status" value="1"/>
</dbReference>
<dbReference type="Pfam" id="PF01738">
    <property type="entry name" value="DLH"/>
    <property type="match status" value="1"/>
</dbReference>
<evidence type="ECO:0000259" key="1">
    <source>
        <dbReference type="Pfam" id="PF01738"/>
    </source>
</evidence>
<evidence type="ECO:0000313" key="3">
    <source>
        <dbReference type="Proteomes" id="UP000744769"/>
    </source>
</evidence>
<dbReference type="InterPro" id="IPR002925">
    <property type="entry name" value="Dienelactn_hydro"/>
</dbReference>
<dbReference type="EMBL" id="JAAOIV010000013">
    <property type="protein sequence ID" value="NHN57156.1"/>
    <property type="molecule type" value="Genomic_DNA"/>
</dbReference>
<dbReference type="RefSeq" id="WP_166198154.1">
    <property type="nucleotide sequence ID" value="NZ_JAAOIV010000013.1"/>
</dbReference>
<gene>
    <name evidence="2" type="ORF">G9U51_15400</name>
</gene>
<accession>A0A967B1N2</accession>
<comment type="caution">
    <text evidence="2">The sequence shown here is derived from an EMBL/GenBank/DDBJ whole genome shotgun (WGS) entry which is preliminary data.</text>
</comment>
<dbReference type="GO" id="GO:0016787">
    <property type="term" value="F:hydrolase activity"/>
    <property type="evidence" value="ECO:0007669"/>
    <property type="project" value="InterPro"/>
</dbReference>
<organism evidence="2 3">
    <name type="scientific">Metallococcus carri</name>
    <dbReference type="NCBI Taxonomy" id="1656884"/>
    <lineage>
        <taxon>Bacteria</taxon>
        <taxon>Bacillati</taxon>
        <taxon>Actinomycetota</taxon>
        <taxon>Actinomycetes</taxon>
        <taxon>Micrococcales</taxon>
        <taxon>Dermacoccaceae</taxon>
        <taxon>Metallococcus</taxon>
    </lineage>
</organism>
<keyword evidence="3" id="KW-1185">Reference proteome</keyword>
<proteinExistence type="predicted"/>
<dbReference type="InterPro" id="IPR029058">
    <property type="entry name" value="AB_hydrolase_fold"/>
</dbReference>
<reference evidence="2" key="1">
    <citation type="submission" date="2020-03" db="EMBL/GenBank/DDBJ databases">
        <title>Draft sequencing of Calidifontibacter sp. DB0510.</title>
        <authorList>
            <person name="Kim D.-U."/>
        </authorList>
    </citation>
    <scope>NUCLEOTIDE SEQUENCE</scope>
    <source>
        <strain evidence="2">DB0510</strain>
    </source>
</reference>
<dbReference type="InterPro" id="IPR051049">
    <property type="entry name" value="Dienelactone_hydrolase-like"/>
</dbReference>